<proteinExistence type="predicted"/>
<sequence length="73" mass="8134">MSRNLLWDVLIALFCCRAVYYGVQSYALELGQEYLLAVGATGLMELGIGFAMISLLGRVMGSPEEWELEEIQT</sequence>
<protein>
    <submittedName>
        <fullName evidence="2">Uncharacterized protein</fullName>
    </submittedName>
</protein>
<keyword evidence="1" id="KW-0472">Membrane</keyword>
<gene>
    <name evidence="2" type="ORF">LCGC14_2371280</name>
</gene>
<reference evidence="2" key="1">
    <citation type="journal article" date="2015" name="Nature">
        <title>Complex archaea that bridge the gap between prokaryotes and eukaryotes.</title>
        <authorList>
            <person name="Spang A."/>
            <person name="Saw J.H."/>
            <person name="Jorgensen S.L."/>
            <person name="Zaremba-Niedzwiedzka K."/>
            <person name="Martijn J."/>
            <person name="Lind A.E."/>
            <person name="van Eijk R."/>
            <person name="Schleper C."/>
            <person name="Guy L."/>
            <person name="Ettema T.J."/>
        </authorList>
    </citation>
    <scope>NUCLEOTIDE SEQUENCE</scope>
</reference>
<feature type="transmembrane region" description="Helical" evidence="1">
    <location>
        <begin position="34"/>
        <end position="56"/>
    </location>
</feature>
<comment type="caution">
    <text evidence="2">The sequence shown here is derived from an EMBL/GenBank/DDBJ whole genome shotgun (WGS) entry which is preliminary data.</text>
</comment>
<accession>A0A0F9EG79</accession>
<organism evidence="2">
    <name type="scientific">marine sediment metagenome</name>
    <dbReference type="NCBI Taxonomy" id="412755"/>
    <lineage>
        <taxon>unclassified sequences</taxon>
        <taxon>metagenomes</taxon>
        <taxon>ecological metagenomes</taxon>
    </lineage>
</organism>
<evidence type="ECO:0000313" key="2">
    <source>
        <dbReference type="EMBL" id="KKL28826.1"/>
    </source>
</evidence>
<evidence type="ECO:0000256" key="1">
    <source>
        <dbReference type="SAM" id="Phobius"/>
    </source>
</evidence>
<dbReference type="AlphaFoldDB" id="A0A0F9EG79"/>
<keyword evidence="1" id="KW-1133">Transmembrane helix</keyword>
<keyword evidence="1" id="KW-0812">Transmembrane</keyword>
<dbReference type="EMBL" id="LAZR01034958">
    <property type="protein sequence ID" value="KKL28826.1"/>
    <property type="molecule type" value="Genomic_DNA"/>
</dbReference>
<name>A0A0F9EG79_9ZZZZ</name>